<dbReference type="GO" id="GO:0005576">
    <property type="term" value="C:extracellular region"/>
    <property type="evidence" value="ECO:0007669"/>
    <property type="project" value="UniProtKB-SubCell"/>
</dbReference>
<evidence type="ECO:0000313" key="11">
    <source>
        <dbReference type="EMBL" id="MUH72186.1"/>
    </source>
</evidence>
<evidence type="ECO:0000256" key="1">
    <source>
        <dbReference type="ARBA" id="ARBA00004365"/>
    </source>
</evidence>
<dbReference type="GO" id="GO:0009424">
    <property type="term" value="C:bacterial-type flagellum hook"/>
    <property type="evidence" value="ECO:0007669"/>
    <property type="project" value="InterPro"/>
</dbReference>
<proteinExistence type="inferred from homology"/>
<evidence type="ECO:0000256" key="6">
    <source>
        <dbReference type="ARBA" id="ARBA00023143"/>
    </source>
</evidence>
<dbReference type="RefSeq" id="WP_155695384.1">
    <property type="nucleotide sequence ID" value="NZ_WOCD01000003.1"/>
</dbReference>
<evidence type="ECO:0000259" key="7">
    <source>
        <dbReference type="Pfam" id="PF00460"/>
    </source>
</evidence>
<keyword evidence="11" id="KW-0282">Flagellum</keyword>
<dbReference type="OrthoDB" id="9802553at2"/>
<evidence type="ECO:0000256" key="4">
    <source>
        <dbReference type="ARBA" id="ARBA00016244"/>
    </source>
</evidence>
<evidence type="ECO:0000259" key="10">
    <source>
        <dbReference type="Pfam" id="PF22638"/>
    </source>
</evidence>
<dbReference type="Proteomes" id="UP000439994">
    <property type="component" value="Unassembled WGS sequence"/>
</dbReference>
<feature type="domain" description="Flagellar hook-associated protein 1 D2-like" evidence="9">
    <location>
        <begin position="350"/>
        <end position="434"/>
    </location>
</feature>
<accession>A0A6N8F6D8</accession>
<evidence type="ECO:0000256" key="3">
    <source>
        <dbReference type="ARBA" id="ARBA00009677"/>
    </source>
</evidence>
<evidence type="ECO:0000259" key="8">
    <source>
        <dbReference type="Pfam" id="PF06429"/>
    </source>
</evidence>
<dbReference type="AlphaFoldDB" id="A0A6N8F6D8"/>
<dbReference type="NCBIfam" id="TIGR02492">
    <property type="entry name" value="flgK_ends"/>
    <property type="match status" value="1"/>
</dbReference>
<reference evidence="11 12" key="1">
    <citation type="submission" date="2019-11" db="EMBL/GenBank/DDBJ databases">
        <title>P. haliotis isolates from Z. marina roots.</title>
        <authorList>
            <person name="Cohen M."/>
            <person name="Jospin G."/>
            <person name="Eisen J.A."/>
            <person name="Coil D.A."/>
        </authorList>
    </citation>
    <scope>NUCLEOTIDE SEQUENCE [LARGE SCALE GENOMIC DNA]</scope>
    <source>
        <strain evidence="11 12">UCD-MCMsp1aY</strain>
    </source>
</reference>
<dbReference type="PANTHER" id="PTHR30033">
    <property type="entry name" value="FLAGELLAR HOOK-ASSOCIATED PROTEIN 1"/>
    <property type="match status" value="1"/>
</dbReference>
<dbReference type="InterPro" id="IPR049119">
    <property type="entry name" value="FlgK_D2-like"/>
</dbReference>
<evidence type="ECO:0000313" key="12">
    <source>
        <dbReference type="Proteomes" id="UP000439994"/>
    </source>
</evidence>
<comment type="similarity">
    <text evidence="3">Belongs to the flagella basal body rod proteins family.</text>
</comment>
<dbReference type="InterPro" id="IPR001444">
    <property type="entry name" value="Flag_bb_rod_N"/>
</dbReference>
<keyword evidence="11" id="KW-0966">Cell projection</keyword>
<keyword evidence="12" id="KW-1185">Reference proteome</keyword>
<sequence length="673" mass="72171">MAGGILGTGVSGLSAAQHGLDTTGHNIANVNTEGFSRQRVETQSTVGLAFRSTFLGNGTQLAGITRTFNDFNYQEVIFNASQYNSNNTKYVNASRMDNLLADPETGITTSFEEMFDGINGVTEEPTIISARNVVIARAETVAQRFNTLYEEISGQHLGAVNEEITTTIEEINSIAAEIANLNGKIQVENAVSGSGFPPNDLLDKRDLLLKNLSEMVQVDTIKRDDGTINVTIGKGITLVTNSFALPLSVERNEFDSSKLEIGVATRADTVNKTYITDQLSGGSLTGLFDARDNLILPTLNELGKLAIGLADSFNRQQTLGRDLNGDQGQYLFSDINEPQEVLSRTLNSQYNVGETKFETYIRNTNELSGEDYRLDYDGTNIEMTDMDGNVITQFTPADIATMAGGTAIAVEGTGIALAIDTNNLTAGDSFMIRPTLTGSRAIERVLEDPEKLAAADNALNISATNNPNNIELNLYELTAASAPAAPLPAPLPDNSISIEIDAGAANYVVRDSGGTVISGPNAIPADQIIDDPVAGFRFELKGVLAGSEVFDIVHADNPGFDETKKFGPGDNTNMLEMLNFQSQRTLDNGTNSLSESYADLVTTIGVETKSREISTASFETLLAGSEQRLAGIQGVNLDEEAANLIQYQQAYSAAARIITVARDTFDTLLQAAR</sequence>
<dbReference type="Pfam" id="PF00460">
    <property type="entry name" value="Flg_bb_rod"/>
    <property type="match status" value="1"/>
</dbReference>
<evidence type="ECO:0000256" key="2">
    <source>
        <dbReference type="ARBA" id="ARBA00004613"/>
    </source>
</evidence>
<dbReference type="GO" id="GO:0044780">
    <property type="term" value="P:bacterial-type flagellum assembly"/>
    <property type="evidence" value="ECO:0007669"/>
    <property type="project" value="InterPro"/>
</dbReference>
<dbReference type="InterPro" id="IPR010930">
    <property type="entry name" value="Flg_bb/hook_C_dom"/>
</dbReference>
<evidence type="ECO:0000259" key="9">
    <source>
        <dbReference type="Pfam" id="PF21158"/>
    </source>
</evidence>
<feature type="domain" description="Flagellar basal-body/hook protein C-terminal" evidence="8">
    <location>
        <begin position="634"/>
        <end position="670"/>
    </location>
</feature>
<dbReference type="Pfam" id="PF22638">
    <property type="entry name" value="FlgK_D1"/>
    <property type="match status" value="1"/>
</dbReference>
<dbReference type="InterPro" id="IPR002371">
    <property type="entry name" value="FlgK"/>
</dbReference>
<dbReference type="EMBL" id="WOCD01000003">
    <property type="protein sequence ID" value="MUH72186.1"/>
    <property type="molecule type" value="Genomic_DNA"/>
</dbReference>
<dbReference type="SUPFAM" id="SSF64518">
    <property type="entry name" value="Phase 1 flagellin"/>
    <property type="match status" value="1"/>
</dbReference>
<comment type="subcellular location">
    <subcellularLocation>
        <location evidence="1">Bacterial flagellum</location>
    </subcellularLocation>
    <subcellularLocation>
        <location evidence="2">Secreted</location>
    </subcellularLocation>
</comment>
<gene>
    <name evidence="11" type="primary">flgK</name>
    <name evidence="11" type="ORF">GNP35_06650</name>
</gene>
<protein>
    <recommendedName>
        <fullName evidence="4">Flagellar hook-associated protein 1</fullName>
    </recommendedName>
</protein>
<feature type="domain" description="Flagellar hook-associated protein FlgK helical" evidence="10">
    <location>
        <begin position="94"/>
        <end position="332"/>
    </location>
</feature>
<feature type="domain" description="Flagellar basal body rod protein N-terminal" evidence="7">
    <location>
        <begin position="8"/>
        <end position="35"/>
    </location>
</feature>
<dbReference type="GO" id="GO:0005198">
    <property type="term" value="F:structural molecule activity"/>
    <property type="evidence" value="ECO:0007669"/>
    <property type="project" value="InterPro"/>
</dbReference>
<dbReference type="PRINTS" id="PR01005">
    <property type="entry name" value="FLGHOOKAP1"/>
</dbReference>
<keyword evidence="11" id="KW-0969">Cilium</keyword>
<dbReference type="Pfam" id="PF06429">
    <property type="entry name" value="Flg_bbr_C"/>
    <property type="match status" value="1"/>
</dbReference>
<dbReference type="Pfam" id="PF21158">
    <property type="entry name" value="flgK_1st_1"/>
    <property type="match status" value="1"/>
</dbReference>
<comment type="caution">
    <text evidence="11">The sequence shown here is derived from an EMBL/GenBank/DDBJ whole genome shotgun (WGS) entry which is preliminary data.</text>
</comment>
<keyword evidence="6" id="KW-0975">Bacterial flagellum</keyword>
<dbReference type="InterPro" id="IPR053927">
    <property type="entry name" value="FlgK_helical"/>
</dbReference>
<organism evidence="11 12">
    <name type="scientific">Psychrosphaera haliotis</name>
    <dbReference type="NCBI Taxonomy" id="555083"/>
    <lineage>
        <taxon>Bacteria</taxon>
        <taxon>Pseudomonadati</taxon>
        <taxon>Pseudomonadota</taxon>
        <taxon>Gammaproteobacteria</taxon>
        <taxon>Alteromonadales</taxon>
        <taxon>Pseudoalteromonadaceae</taxon>
        <taxon>Psychrosphaera</taxon>
    </lineage>
</organism>
<keyword evidence="5" id="KW-0964">Secreted</keyword>
<name>A0A6N8F6D8_9GAMM</name>
<dbReference type="PANTHER" id="PTHR30033:SF1">
    <property type="entry name" value="FLAGELLAR HOOK-ASSOCIATED PROTEIN 1"/>
    <property type="match status" value="1"/>
</dbReference>
<evidence type="ECO:0000256" key="5">
    <source>
        <dbReference type="ARBA" id="ARBA00022525"/>
    </source>
</evidence>